<sequence length="953" mass="104141">MSRERLVENNANKKIPSSNAVVNNIAGFYDKNVMQNGYNPNLQNGYNPNLQDGSNPNLQNGYNPNLQNEYNSNLQNGYNPNLQNGYDPNLQDGSNPNLQNGYNPNLQNEYNSNLQNEYNPNLQTGYTQQINDTNSTNLWCHSFAGGSNSLDSRKNFHPSFPPTSQFSEHQQVSQYSNSNYQVGPPFQVARQQLSNPDGNFQGYQNSLYNSGCQSLNNTTNVYGTNVQNSSGYHNLTSSSSSFKNISPGHTVLAPSLTQTNNAQSQLPGYACSEKHKVCIANPFTTTFTTSPTSTNNTRSITATNAASTVSNVPYEQLPLTYSSLNFSRNKTEFNGVSPEERQQSCGGSSSSSRFIPVTRYNVTANTLHRNPFSVLLNTNVGTSSNNACVDRNRFLKEHSLKTAVIEEQHKLPQSQQESPVIPRYRANNANFFLETGPTIKEQSSAIDTNVADTIAARNRSNFKQQSFCAGRSTSDPSLVKHAALPHYLDNISPTSNIVSEMKYETQSGPPAAPPHLTSSGVEPPHSSQGSGIVVGNSPAEIDSLLLPWTNGPEFLEGGVPDAKQTAVGFQDNWDSILATTVSDQSLPDVKLLPLPPFTNYTGHLQINGIPGHHYHTIASSGQRSSIDVPSASPTPSSNQEFFESPVVSSSTPCPQASQKQSQQQQQQQPQQNHQQPQHHHSHNQQQQLPQSTQQIIYEDMDDIAQIIGSAIADTTVPGNGNGPSSEQDTDASRDWIDIADWITDCSPKTQETTSPNTFAHQIYVTTTPTTQTQQHAGSALQNLLTQNPTKLDYAPLLQARLQQSGNPTNLQNASCGETPSSTSPFPPLSPPNRVSTSCSPEDILHSSFATPSHPRKRSRSSPGSGGSPSKKGPTAGAVGVQYGTESSLMSGKDKPIHRCHICQRGFLNKSNIKVHLRTHTGEKPFRCDVCNKAFRQKAHLIKHQQIHKRIGRD</sequence>
<evidence type="ECO:0000256" key="4">
    <source>
        <dbReference type="ARBA" id="ARBA00022771"/>
    </source>
</evidence>
<dbReference type="GO" id="GO:0005634">
    <property type="term" value="C:nucleus"/>
    <property type="evidence" value="ECO:0007669"/>
    <property type="project" value="UniProtKB-SubCell"/>
</dbReference>
<feature type="region of interest" description="Disordered" evidence="11">
    <location>
        <begin position="615"/>
        <end position="690"/>
    </location>
</feature>
<gene>
    <name evidence="13" type="ORF">G5I_02502</name>
</gene>
<dbReference type="GO" id="GO:0048619">
    <property type="term" value="P:embryonic hindgut morphogenesis"/>
    <property type="evidence" value="ECO:0007669"/>
    <property type="project" value="TreeGrafter"/>
</dbReference>
<dbReference type="InParanoid" id="F4WAG6"/>
<evidence type="ECO:0000256" key="8">
    <source>
        <dbReference type="ARBA" id="ARBA00023163"/>
    </source>
</evidence>
<accession>F4WAG6</accession>
<keyword evidence="5" id="KW-0862">Zinc</keyword>
<feature type="compositionally biased region" description="Polar residues" evidence="11">
    <location>
        <begin position="805"/>
        <end position="818"/>
    </location>
</feature>
<dbReference type="PANTHER" id="PTHR14196:SF10">
    <property type="entry name" value="C2H2-TYPE DOMAIN-CONTAINING PROTEIN"/>
    <property type="match status" value="1"/>
</dbReference>
<protein>
    <submittedName>
        <fullName evidence="13">Zinc finger protein 683</fullName>
    </submittedName>
</protein>
<keyword evidence="9" id="KW-0539">Nucleus</keyword>
<dbReference type="GO" id="GO:0000981">
    <property type="term" value="F:DNA-binding transcription factor activity, RNA polymerase II-specific"/>
    <property type="evidence" value="ECO:0007669"/>
    <property type="project" value="TreeGrafter"/>
</dbReference>
<dbReference type="InterPro" id="IPR013087">
    <property type="entry name" value="Znf_C2H2_type"/>
</dbReference>
<name>F4WAG6_ACREC</name>
<dbReference type="STRING" id="103372.F4WAG6"/>
<dbReference type="PROSITE" id="PS00028">
    <property type="entry name" value="ZINC_FINGER_C2H2_1"/>
    <property type="match status" value="2"/>
</dbReference>
<feature type="domain" description="C2H2-type" evidence="12">
    <location>
        <begin position="925"/>
        <end position="947"/>
    </location>
</feature>
<keyword evidence="4 10" id="KW-0863">Zinc-finger</keyword>
<proteinExistence type="predicted"/>
<dbReference type="SUPFAM" id="SSF57667">
    <property type="entry name" value="beta-beta-alpha zinc fingers"/>
    <property type="match status" value="1"/>
</dbReference>
<dbReference type="EMBL" id="GL888048">
    <property type="protein sequence ID" value="EGI68849.1"/>
    <property type="molecule type" value="Genomic_DNA"/>
</dbReference>
<keyword evidence="8" id="KW-0804">Transcription</keyword>
<dbReference type="PROSITE" id="PS50157">
    <property type="entry name" value="ZINC_FINGER_C2H2_2"/>
    <property type="match status" value="2"/>
</dbReference>
<comment type="subcellular location">
    <subcellularLocation>
        <location evidence="1">Nucleus</location>
    </subcellularLocation>
</comment>
<dbReference type="KEGG" id="aec:105142933"/>
<evidence type="ECO:0000256" key="6">
    <source>
        <dbReference type="ARBA" id="ARBA00023015"/>
    </source>
</evidence>
<keyword evidence="14" id="KW-1185">Reference proteome</keyword>
<keyword evidence="2" id="KW-0479">Metal-binding</keyword>
<dbReference type="SMART" id="SM00355">
    <property type="entry name" value="ZnF_C2H2"/>
    <property type="match status" value="2"/>
</dbReference>
<dbReference type="Gene3D" id="3.30.160.60">
    <property type="entry name" value="Classic Zinc Finger"/>
    <property type="match status" value="2"/>
</dbReference>
<dbReference type="PANTHER" id="PTHR14196">
    <property type="entry name" value="ODD-SKIPPED - RELATED"/>
    <property type="match status" value="1"/>
</dbReference>
<feature type="compositionally biased region" description="Low complexity" evidence="11">
    <location>
        <begin position="654"/>
        <end position="675"/>
    </location>
</feature>
<dbReference type="Proteomes" id="UP000007755">
    <property type="component" value="Unassembled WGS sequence"/>
</dbReference>
<evidence type="ECO:0000256" key="11">
    <source>
        <dbReference type="SAM" id="MobiDB-lite"/>
    </source>
</evidence>
<feature type="region of interest" description="Disordered" evidence="11">
    <location>
        <begin position="39"/>
        <end position="106"/>
    </location>
</feature>
<keyword evidence="6" id="KW-0805">Transcription regulation</keyword>
<dbReference type="FunFam" id="3.30.160.60:FF:001385">
    <property type="entry name" value="zinc finger protein 774"/>
    <property type="match status" value="1"/>
</dbReference>
<dbReference type="Pfam" id="PF00096">
    <property type="entry name" value="zf-C2H2"/>
    <property type="match status" value="1"/>
</dbReference>
<dbReference type="InterPro" id="IPR050717">
    <property type="entry name" value="C2H2-ZF_Transcription_Reg"/>
</dbReference>
<dbReference type="AlphaFoldDB" id="F4WAG6"/>
<dbReference type="OMA" id="QEFFESP"/>
<evidence type="ECO:0000313" key="14">
    <source>
        <dbReference type="Proteomes" id="UP000007755"/>
    </source>
</evidence>
<evidence type="ECO:0000259" key="12">
    <source>
        <dbReference type="PROSITE" id="PS50157"/>
    </source>
</evidence>
<feature type="compositionally biased region" description="Polar residues" evidence="11">
    <location>
        <begin position="617"/>
        <end position="653"/>
    </location>
</feature>
<dbReference type="InterPro" id="IPR036236">
    <property type="entry name" value="Znf_C2H2_sf"/>
</dbReference>
<evidence type="ECO:0000256" key="7">
    <source>
        <dbReference type="ARBA" id="ARBA00023125"/>
    </source>
</evidence>
<evidence type="ECO:0000256" key="1">
    <source>
        <dbReference type="ARBA" id="ARBA00004123"/>
    </source>
</evidence>
<feature type="compositionally biased region" description="Polar residues" evidence="11">
    <location>
        <begin position="516"/>
        <end position="530"/>
    </location>
</feature>
<dbReference type="FunFam" id="3.30.160.60:FF:001499">
    <property type="entry name" value="Zinc finger protein"/>
    <property type="match status" value="1"/>
</dbReference>
<dbReference type="GO" id="GO:0009880">
    <property type="term" value="P:embryonic pattern specification"/>
    <property type="evidence" value="ECO:0007669"/>
    <property type="project" value="TreeGrafter"/>
</dbReference>
<evidence type="ECO:0000256" key="5">
    <source>
        <dbReference type="ARBA" id="ARBA00022833"/>
    </source>
</evidence>
<evidence type="ECO:0000256" key="2">
    <source>
        <dbReference type="ARBA" id="ARBA00022723"/>
    </source>
</evidence>
<dbReference type="OrthoDB" id="6077919at2759"/>
<feature type="domain" description="C2H2-type" evidence="12">
    <location>
        <begin position="897"/>
        <end position="924"/>
    </location>
</feature>
<dbReference type="eggNOG" id="KOG1721">
    <property type="taxonomic scope" value="Eukaryota"/>
</dbReference>
<dbReference type="GO" id="GO:0008270">
    <property type="term" value="F:zinc ion binding"/>
    <property type="evidence" value="ECO:0007669"/>
    <property type="project" value="UniProtKB-KW"/>
</dbReference>
<feature type="region of interest" description="Disordered" evidence="11">
    <location>
        <begin position="805"/>
        <end position="878"/>
    </location>
</feature>
<keyword evidence="3" id="KW-0677">Repeat</keyword>
<evidence type="ECO:0000313" key="13">
    <source>
        <dbReference type="EMBL" id="EGI68849.1"/>
    </source>
</evidence>
<evidence type="ECO:0000256" key="3">
    <source>
        <dbReference type="ARBA" id="ARBA00022737"/>
    </source>
</evidence>
<evidence type="ECO:0000256" key="10">
    <source>
        <dbReference type="PROSITE-ProRule" id="PRU00042"/>
    </source>
</evidence>
<reference evidence="13" key="1">
    <citation type="submission" date="2011-02" db="EMBL/GenBank/DDBJ databases">
        <title>The genome of the leaf-cutting ant Acromyrmex echinatior suggests key adaptations to social evolution and fungus farming.</title>
        <authorList>
            <person name="Nygaard S."/>
            <person name="Zhang G."/>
        </authorList>
    </citation>
    <scope>NUCLEOTIDE SEQUENCE</scope>
</reference>
<dbReference type="GO" id="GO:0000977">
    <property type="term" value="F:RNA polymerase II transcription regulatory region sequence-specific DNA binding"/>
    <property type="evidence" value="ECO:0007669"/>
    <property type="project" value="TreeGrafter"/>
</dbReference>
<feature type="region of interest" description="Disordered" evidence="11">
    <location>
        <begin position="502"/>
        <end position="531"/>
    </location>
</feature>
<keyword evidence="7" id="KW-0238">DNA-binding</keyword>
<organism evidence="14">
    <name type="scientific">Acromyrmex echinatior</name>
    <name type="common">Panamanian leafcutter ant</name>
    <name type="synonym">Acromyrmex octospinosus echinatior</name>
    <dbReference type="NCBI Taxonomy" id="103372"/>
    <lineage>
        <taxon>Eukaryota</taxon>
        <taxon>Metazoa</taxon>
        <taxon>Ecdysozoa</taxon>
        <taxon>Arthropoda</taxon>
        <taxon>Hexapoda</taxon>
        <taxon>Insecta</taxon>
        <taxon>Pterygota</taxon>
        <taxon>Neoptera</taxon>
        <taxon>Endopterygota</taxon>
        <taxon>Hymenoptera</taxon>
        <taxon>Apocrita</taxon>
        <taxon>Aculeata</taxon>
        <taxon>Formicoidea</taxon>
        <taxon>Formicidae</taxon>
        <taxon>Myrmicinae</taxon>
        <taxon>Acromyrmex</taxon>
    </lineage>
</organism>
<evidence type="ECO:0000256" key="9">
    <source>
        <dbReference type="ARBA" id="ARBA00023242"/>
    </source>
</evidence>